<dbReference type="RefSeq" id="WP_184855147.1">
    <property type="nucleotide sequence ID" value="NZ_JACHLK010000001.1"/>
</dbReference>
<dbReference type="GO" id="GO:0003700">
    <property type="term" value="F:DNA-binding transcription factor activity"/>
    <property type="evidence" value="ECO:0007669"/>
    <property type="project" value="InterPro"/>
</dbReference>
<proteinExistence type="predicted"/>
<dbReference type="AlphaFoldDB" id="A0A7X0P9I5"/>
<dbReference type="SMART" id="SM00342">
    <property type="entry name" value="HTH_ARAC"/>
    <property type="match status" value="1"/>
</dbReference>
<dbReference type="CDD" id="cd06124">
    <property type="entry name" value="cupin_NimR-like_N"/>
    <property type="match status" value="1"/>
</dbReference>
<keyword evidence="3 7" id="KW-0238">DNA-binding</keyword>
<gene>
    <name evidence="7" type="ORF">HNP48_000373</name>
</gene>
<dbReference type="SUPFAM" id="SSF51182">
    <property type="entry name" value="RmlC-like cupins"/>
    <property type="match status" value="1"/>
</dbReference>
<dbReference type="PANTHER" id="PTHR11019">
    <property type="entry name" value="HTH-TYPE TRANSCRIPTIONAL REGULATOR NIMR"/>
    <property type="match status" value="1"/>
</dbReference>
<keyword evidence="1" id="KW-0678">Repressor</keyword>
<feature type="domain" description="HTH araC/xylS-type" evidence="6">
    <location>
        <begin position="170"/>
        <end position="270"/>
    </location>
</feature>
<evidence type="ECO:0000256" key="3">
    <source>
        <dbReference type="ARBA" id="ARBA00023125"/>
    </source>
</evidence>
<protein>
    <submittedName>
        <fullName evidence="7">AraC-like DNA-binding protein</fullName>
    </submittedName>
</protein>
<dbReference type="InterPro" id="IPR014710">
    <property type="entry name" value="RmlC-like_jellyroll"/>
</dbReference>
<evidence type="ECO:0000256" key="2">
    <source>
        <dbReference type="ARBA" id="ARBA00023015"/>
    </source>
</evidence>
<comment type="caution">
    <text evidence="7">The sequence shown here is derived from an EMBL/GenBank/DDBJ whole genome shotgun (WGS) entry which is preliminary data.</text>
</comment>
<sequence length="279" mass="29089">MARTSQVAPLGDTDPFAPNPAHPVRVRARNMPADTHFEPHRHAWGQLAYCASGVIQVSVVAPVAPTAYIVPPSRAVWIAPGALHAIAVLEAAAFRTLYIDPSVVPADGAVCRVMAVTPLLRELVSALDPVGGPPPGPAREAALTTLVLDEIGQAEVLALGVPLPGPDSDKRLRALCQAVLEAPGRHATLHGWATDSGASERTLARLFQAQFGMGFAPWRKQAVLAHALPRLARGESVGAVAAASGYASESAFSAMFKAAMGQPPSWFIGRNDAFGPSSA</sequence>
<organism evidence="7 8">
    <name type="scientific">Acidovorax soli</name>
    <dbReference type="NCBI Taxonomy" id="592050"/>
    <lineage>
        <taxon>Bacteria</taxon>
        <taxon>Pseudomonadati</taxon>
        <taxon>Pseudomonadota</taxon>
        <taxon>Betaproteobacteria</taxon>
        <taxon>Burkholderiales</taxon>
        <taxon>Comamonadaceae</taxon>
        <taxon>Acidovorax</taxon>
    </lineage>
</organism>
<dbReference type="Gene3D" id="1.10.10.60">
    <property type="entry name" value="Homeodomain-like"/>
    <property type="match status" value="1"/>
</dbReference>
<dbReference type="Gene3D" id="2.60.120.10">
    <property type="entry name" value="Jelly Rolls"/>
    <property type="match status" value="1"/>
</dbReference>
<dbReference type="EMBL" id="JACHLK010000001">
    <property type="protein sequence ID" value="MBB6557709.1"/>
    <property type="molecule type" value="Genomic_DNA"/>
</dbReference>
<keyword evidence="4" id="KW-0804">Transcription</keyword>
<dbReference type="InterPro" id="IPR009057">
    <property type="entry name" value="Homeodomain-like_sf"/>
</dbReference>
<dbReference type="FunFam" id="1.10.10.60:FF:000132">
    <property type="entry name" value="AraC family transcriptional regulator"/>
    <property type="match status" value="1"/>
</dbReference>
<evidence type="ECO:0000256" key="5">
    <source>
        <dbReference type="SAM" id="MobiDB-lite"/>
    </source>
</evidence>
<evidence type="ECO:0000256" key="4">
    <source>
        <dbReference type="ARBA" id="ARBA00023163"/>
    </source>
</evidence>
<evidence type="ECO:0000259" key="6">
    <source>
        <dbReference type="PROSITE" id="PS01124"/>
    </source>
</evidence>
<evidence type="ECO:0000256" key="1">
    <source>
        <dbReference type="ARBA" id="ARBA00022491"/>
    </source>
</evidence>
<dbReference type="InterPro" id="IPR011051">
    <property type="entry name" value="RmlC_Cupin_sf"/>
</dbReference>
<feature type="region of interest" description="Disordered" evidence="5">
    <location>
        <begin position="1"/>
        <end position="23"/>
    </location>
</feature>
<dbReference type="PROSITE" id="PS01124">
    <property type="entry name" value="HTH_ARAC_FAMILY_2"/>
    <property type="match status" value="1"/>
</dbReference>
<dbReference type="PANTHER" id="PTHR11019:SF159">
    <property type="entry name" value="TRANSCRIPTIONAL REGULATOR-RELATED"/>
    <property type="match status" value="1"/>
</dbReference>
<reference evidence="7 8" key="1">
    <citation type="submission" date="2020-08" db="EMBL/GenBank/DDBJ databases">
        <title>Functional genomics of gut bacteria from endangered species of beetles.</title>
        <authorList>
            <person name="Carlos-Shanley C."/>
        </authorList>
    </citation>
    <scope>NUCLEOTIDE SEQUENCE [LARGE SCALE GENOMIC DNA]</scope>
    <source>
        <strain evidence="7 8">S00198</strain>
    </source>
</reference>
<keyword evidence="2" id="KW-0805">Transcription regulation</keyword>
<dbReference type="SUPFAM" id="SSF46689">
    <property type="entry name" value="Homeodomain-like"/>
    <property type="match status" value="1"/>
</dbReference>
<dbReference type="Proteomes" id="UP000575083">
    <property type="component" value="Unassembled WGS sequence"/>
</dbReference>
<dbReference type="GO" id="GO:0043565">
    <property type="term" value="F:sequence-specific DNA binding"/>
    <property type="evidence" value="ECO:0007669"/>
    <property type="project" value="InterPro"/>
</dbReference>
<dbReference type="InterPro" id="IPR003313">
    <property type="entry name" value="AraC-bd"/>
</dbReference>
<dbReference type="InterPro" id="IPR018060">
    <property type="entry name" value="HTH_AraC"/>
</dbReference>
<dbReference type="Pfam" id="PF02311">
    <property type="entry name" value="AraC_binding"/>
    <property type="match status" value="1"/>
</dbReference>
<keyword evidence="8" id="KW-1185">Reference proteome</keyword>
<evidence type="ECO:0000313" key="7">
    <source>
        <dbReference type="EMBL" id="MBB6557709.1"/>
    </source>
</evidence>
<evidence type="ECO:0000313" key="8">
    <source>
        <dbReference type="Proteomes" id="UP000575083"/>
    </source>
</evidence>
<name>A0A7X0P9I5_9BURK</name>
<dbReference type="Pfam" id="PF12833">
    <property type="entry name" value="HTH_18"/>
    <property type="match status" value="1"/>
</dbReference>
<accession>A0A7X0P9I5</accession>